<accession>A0A1B6LSN3</accession>
<protein>
    <submittedName>
        <fullName evidence="1">Uncharacterized protein</fullName>
    </submittedName>
</protein>
<reference evidence="1" key="1">
    <citation type="submission" date="2015-11" db="EMBL/GenBank/DDBJ databases">
        <title>De novo transcriptome assembly of four potential Pierce s Disease insect vectors from Arizona vineyards.</title>
        <authorList>
            <person name="Tassone E.E."/>
        </authorList>
    </citation>
    <scope>NUCLEOTIDE SEQUENCE</scope>
</reference>
<sequence>MKTLFILCFTINYKWIECENITAIPSVDEEWETMNALAESIFKRLKDPNGLGLNLIEDVYSYYNRLEDLTKAVEDNKRGAEEFLYALREKGGPKHLLLHPVDPSPLAEFYEFDKYALNQLAGFLEHTWNIWRDLEAYMEMKDNNENWNSIISR</sequence>
<dbReference type="AlphaFoldDB" id="A0A1B6LSN3"/>
<proteinExistence type="predicted"/>
<gene>
    <name evidence="1" type="ORF">g.26994</name>
</gene>
<dbReference type="EMBL" id="GEBQ01013310">
    <property type="protein sequence ID" value="JAT26667.1"/>
    <property type="molecule type" value="Transcribed_RNA"/>
</dbReference>
<organism evidence="1">
    <name type="scientific">Graphocephala atropunctata</name>
    <dbReference type="NCBI Taxonomy" id="36148"/>
    <lineage>
        <taxon>Eukaryota</taxon>
        <taxon>Metazoa</taxon>
        <taxon>Ecdysozoa</taxon>
        <taxon>Arthropoda</taxon>
        <taxon>Hexapoda</taxon>
        <taxon>Insecta</taxon>
        <taxon>Pterygota</taxon>
        <taxon>Neoptera</taxon>
        <taxon>Paraneoptera</taxon>
        <taxon>Hemiptera</taxon>
        <taxon>Auchenorrhyncha</taxon>
        <taxon>Membracoidea</taxon>
        <taxon>Cicadellidae</taxon>
        <taxon>Cicadellinae</taxon>
        <taxon>Cicadellini</taxon>
        <taxon>Graphocephala</taxon>
    </lineage>
</organism>
<evidence type="ECO:0000313" key="1">
    <source>
        <dbReference type="EMBL" id="JAT26667.1"/>
    </source>
</evidence>
<name>A0A1B6LSN3_9HEMI</name>